<dbReference type="GO" id="GO:0016874">
    <property type="term" value="F:ligase activity"/>
    <property type="evidence" value="ECO:0007669"/>
    <property type="project" value="UniProtKB-KW"/>
</dbReference>
<feature type="transmembrane region" description="Helical" evidence="5">
    <location>
        <begin position="94"/>
        <end position="113"/>
    </location>
</feature>
<dbReference type="PATRIC" id="fig|348824.6.peg.7191"/>
<organism evidence="7 8">
    <name type="scientific">Rhizobium favelukesii</name>
    <dbReference type="NCBI Taxonomy" id="348824"/>
    <lineage>
        <taxon>Bacteria</taxon>
        <taxon>Pseudomonadati</taxon>
        <taxon>Pseudomonadota</taxon>
        <taxon>Alphaproteobacteria</taxon>
        <taxon>Hyphomicrobiales</taxon>
        <taxon>Rhizobiaceae</taxon>
        <taxon>Rhizobium/Agrobacterium group</taxon>
        <taxon>Rhizobium</taxon>
    </lineage>
</organism>
<dbReference type="Pfam" id="PF04932">
    <property type="entry name" value="Wzy_C"/>
    <property type="match status" value="1"/>
</dbReference>
<evidence type="ECO:0000313" key="8">
    <source>
        <dbReference type="Proteomes" id="UP000019443"/>
    </source>
</evidence>
<keyword evidence="3 5" id="KW-1133">Transmembrane helix</keyword>
<feature type="transmembrane region" description="Helical" evidence="5">
    <location>
        <begin position="210"/>
        <end position="230"/>
    </location>
</feature>
<dbReference type="GO" id="GO:0016020">
    <property type="term" value="C:membrane"/>
    <property type="evidence" value="ECO:0007669"/>
    <property type="project" value="UniProtKB-SubCell"/>
</dbReference>
<dbReference type="PANTHER" id="PTHR37422">
    <property type="entry name" value="TEICHURONIC ACID BIOSYNTHESIS PROTEIN TUAE"/>
    <property type="match status" value="1"/>
</dbReference>
<geneLocation type="plasmid" evidence="7 8">
    <name>pLPU83d</name>
</geneLocation>
<dbReference type="EMBL" id="HG916855">
    <property type="protein sequence ID" value="CDM62829.1"/>
    <property type="molecule type" value="Genomic_DNA"/>
</dbReference>
<dbReference type="InterPro" id="IPR051533">
    <property type="entry name" value="WaaL-like"/>
</dbReference>
<keyword evidence="8" id="KW-1185">Reference proteome</keyword>
<comment type="subcellular location">
    <subcellularLocation>
        <location evidence="1">Membrane</location>
        <topology evidence="1">Multi-pass membrane protein</topology>
    </subcellularLocation>
</comment>
<evidence type="ECO:0000256" key="2">
    <source>
        <dbReference type="ARBA" id="ARBA00022692"/>
    </source>
</evidence>
<feature type="transmembrane region" description="Helical" evidence="5">
    <location>
        <begin position="12"/>
        <end position="30"/>
    </location>
</feature>
<feature type="transmembrane region" description="Helical" evidence="5">
    <location>
        <begin position="120"/>
        <end position="142"/>
    </location>
</feature>
<sequence>MTMPTSNSQVKSAALHVVIAILWLGMMSVTLIESDFYRYAAILLMGLSLMLRKVPLRASLTDWLAILCVAWGALALLRFLFGLIVDGERGASEWLYAFAIFFPAMGLALHMSWNLIKPILLAFFCSALVLFIVSTPFSAIVAGERISPAFHHNSIHAAVGCGFIFIGAFYWALHQWEIGAAARTKAVVSAVAVTVIGLAIFNIYGAKSKGVWLALLPALGLMTAATLFYLRRKTVLVAATSGLLLLSWGVYEVRDNVAHFGAATFNSVVMIVERLDSGVSLERVMQDAIASSETPQSLDERLQLWANAIDVISAAPAFGSGNSWLTIWQTTPYRGVTYTLMHNGYLEILVRYGFTGLAILALIVISAIYRVYRASAAGVISKSAFACYLTFAVYFAFTILSNSNNRLALGESYALLFAATCFACSIRLRAGSIAQRGTVALPTGEPSDAIPAHLQG</sequence>
<feature type="transmembrane region" description="Helical" evidence="5">
    <location>
        <begin position="349"/>
        <end position="372"/>
    </location>
</feature>
<evidence type="ECO:0000256" key="1">
    <source>
        <dbReference type="ARBA" id="ARBA00004141"/>
    </source>
</evidence>
<feature type="transmembrane region" description="Helical" evidence="5">
    <location>
        <begin position="63"/>
        <end position="82"/>
    </location>
</feature>
<feature type="transmembrane region" description="Helical" evidence="5">
    <location>
        <begin position="154"/>
        <end position="173"/>
    </location>
</feature>
<name>W6RQ09_9HYPH</name>
<dbReference type="KEGG" id="rhl:LPU83_pLPU83d_1459"/>
<reference evidence="7" key="1">
    <citation type="submission" date="2013-11" db="EMBL/GenBank/DDBJ databases">
        <title>Draft genome sequence of the broad-host-range Rhizobium sp. LPU83 strain, a member of the low-genetic diversity Oregon-like Rhizobium sp. group.</title>
        <authorList>
            <person name="Wibberg D."/>
            <person name="Puehler A."/>
            <person name="Schlueter A."/>
        </authorList>
    </citation>
    <scope>NUCLEOTIDE SEQUENCE [LARGE SCALE GENOMIC DNA]</scope>
    <source>
        <strain evidence="7">LPU83</strain>
        <plasmid evidence="7">pLPU83d</plasmid>
    </source>
</reference>
<feature type="transmembrane region" description="Helical" evidence="5">
    <location>
        <begin position="36"/>
        <end position="51"/>
    </location>
</feature>
<gene>
    <name evidence="7" type="ORF">LPU83_pLPU83d_1459</name>
</gene>
<evidence type="ECO:0000256" key="5">
    <source>
        <dbReference type="SAM" id="Phobius"/>
    </source>
</evidence>
<proteinExistence type="predicted"/>
<feature type="transmembrane region" description="Helical" evidence="5">
    <location>
        <begin position="235"/>
        <end position="251"/>
    </location>
</feature>
<evidence type="ECO:0000256" key="3">
    <source>
        <dbReference type="ARBA" id="ARBA00022989"/>
    </source>
</evidence>
<dbReference type="InterPro" id="IPR007016">
    <property type="entry name" value="O-antigen_ligase-rel_domated"/>
</dbReference>
<evidence type="ECO:0000256" key="4">
    <source>
        <dbReference type="ARBA" id="ARBA00023136"/>
    </source>
</evidence>
<dbReference type="RefSeq" id="WP_024317387.1">
    <property type="nucleotide sequence ID" value="NZ_ATTO01000053.1"/>
</dbReference>
<dbReference type="AlphaFoldDB" id="W6RQ09"/>
<dbReference type="HOGENOM" id="CLU_613676_0_0_5"/>
<keyword evidence="4 5" id="KW-0472">Membrane</keyword>
<keyword evidence="7" id="KW-0614">Plasmid</keyword>
<evidence type="ECO:0000313" key="7">
    <source>
        <dbReference type="EMBL" id="CDM62829.1"/>
    </source>
</evidence>
<feature type="domain" description="O-antigen ligase-related" evidence="6">
    <location>
        <begin position="197"/>
        <end position="360"/>
    </location>
</feature>
<keyword evidence="2 5" id="KW-0812">Transmembrane</keyword>
<evidence type="ECO:0000259" key="6">
    <source>
        <dbReference type="Pfam" id="PF04932"/>
    </source>
</evidence>
<feature type="transmembrane region" description="Helical" evidence="5">
    <location>
        <begin position="407"/>
        <end position="426"/>
    </location>
</feature>
<dbReference type="Proteomes" id="UP000019443">
    <property type="component" value="Plasmid pLPU83d"/>
</dbReference>
<dbReference type="PANTHER" id="PTHR37422:SF13">
    <property type="entry name" value="LIPOPOLYSACCHARIDE BIOSYNTHESIS PROTEIN PA4999-RELATED"/>
    <property type="match status" value="1"/>
</dbReference>
<feature type="transmembrane region" description="Helical" evidence="5">
    <location>
        <begin position="384"/>
        <end position="401"/>
    </location>
</feature>
<protein>
    <submittedName>
        <fullName evidence="7">Lipid A core-O-antigen ligase-like enyme</fullName>
    </submittedName>
</protein>
<feature type="transmembrane region" description="Helical" evidence="5">
    <location>
        <begin position="185"/>
        <end position="204"/>
    </location>
</feature>
<accession>W6RQ09</accession>